<keyword evidence="9" id="KW-1185">Reference proteome</keyword>
<keyword evidence="4 6" id="KW-1133">Transmembrane helix</keyword>
<evidence type="ECO:0000313" key="10">
    <source>
        <dbReference type="Proteomes" id="UP000544107"/>
    </source>
</evidence>
<dbReference type="PANTHER" id="PTHR30086:SF20">
    <property type="entry name" value="ARGININE EXPORTER PROTEIN ARGO-RELATED"/>
    <property type="match status" value="1"/>
</dbReference>
<comment type="subcellular location">
    <subcellularLocation>
        <location evidence="1">Cell membrane</location>
        <topology evidence="1">Multi-pass membrane protein</topology>
    </subcellularLocation>
</comment>
<reference evidence="8 9" key="1">
    <citation type="submission" date="2016-09" db="EMBL/GenBank/DDBJ databases">
        <title>Rhizobium oryziradicis sp. nov., isolated from the root of rice.</title>
        <authorList>
            <person name="Zhao J."/>
            <person name="Zhang X."/>
        </authorList>
    </citation>
    <scope>NUCLEOTIDE SEQUENCE [LARGE SCALE GENOMIC DNA]</scope>
    <source>
        <strain evidence="8 9">14971</strain>
    </source>
</reference>
<sequence>MTASWILSVIFFAVASSGSPGPNNMLLTATGASYGFSRSLPHILGTGVGICLIFLGLAFFGSQLLQNESFRNVLKWAGVLYLAWLAVKIATGRPQVSASAKTSGRPLNFVQAVFFQALNPKVWLGGASGILSYAAVSNGWSALEMSVAFAIIFATVSMPCGASWALMGASARYVLRSTRALRIFNVVMALLLLASLIPVVLS</sequence>
<dbReference type="Proteomes" id="UP000544107">
    <property type="component" value="Unassembled WGS sequence"/>
</dbReference>
<gene>
    <name evidence="8" type="ORF">BJF91_15295</name>
    <name evidence="7" type="ORF">GGQ71_004069</name>
</gene>
<proteinExistence type="predicted"/>
<dbReference type="AlphaFoldDB" id="A0A1Q9A9C3"/>
<dbReference type="RefSeq" id="WP_075613117.1">
    <property type="nucleotide sequence ID" value="NZ_JACIED010000006.1"/>
</dbReference>
<accession>A0A1Q9A9C3</accession>
<dbReference type="EMBL" id="MKIN01000019">
    <property type="protein sequence ID" value="OLP51426.1"/>
    <property type="molecule type" value="Genomic_DNA"/>
</dbReference>
<evidence type="ECO:0000313" key="9">
    <source>
        <dbReference type="Proteomes" id="UP000185598"/>
    </source>
</evidence>
<dbReference type="InterPro" id="IPR001123">
    <property type="entry name" value="LeuE-type"/>
</dbReference>
<evidence type="ECO:0000313" key="7">
    <source>
        <dbReference type="EMBL" id="MBB4009772.1"/>
    </source>
</evidence>
<dbReference type="Proteomes" id="UP000185598">
    <property type="component" value="Unassembled WGS sequence"/>
</dbReference>
<feature type="transmembrane region" description="Helical" evidence="6">
    <location>
        <begin position="42"/>
        <end position="61"/>
    </location>
</feature>
<dbReference type="EMBL" id="JACIED010000006">
    <property type="protein sequence ID" value="MBB4009772.1"/>
    <property type="molecule type" value="Genomic_DNA"/>
</dbReference>
<dbReference type="Pfam" id="PF01810">
    <property type="entry name" value="LysE"/>
    <property type="match status" value="1"/>
</dbReference>
<name>A0A1Q9A9C3_9HYPH</name>
<evidence type="ECO:0000256" key="3">
    <source>
        <dbReference type="ARBA" id="ARBA00022692"/>
    </source>
</evidence>
<dbReference type="PANTHER" id="PTHR30086">
    <property type="entry name" value="ARGININE EXPORTER PROTEIN ARGO"/>
    <property type="match status" value="1"/>
</dbReference>
<feature type="transmembrane region" description="Helical" evidence="6">
    <location>
        <begin position="181"/>
        <end position="201"/>
    </location>
</feature>
<protein>
    <submittedName>
        <fullName evidence="8">Lysine transporter LysE</fullName>
    </submittedName>
    <submittedName>
        <fullName evidence="7">Threonine/homoserine/homoserine lactone efflux protein</fullName>
    </submittedName>
</protein>
<dbReference type="OrthoDB" id="9812084at2"/>
<dbReference type="GO" id="GO:0033228">
    <property type="term" value="P:cysteine export across plasma membrane"/>
    <property type="evidence" value="ECO:0007669"/>
    <property type="project" value="TreeGrafter"/>
</dbReference>
<keyword evidence="2" id="KW-1003">Cell membrane</keyword>
<feature type="transmembrane region" description="Helical" evidence="6">
    <location>
        <begin position="147"/>
        <end position="169"/>
    </location>
</feature>
<keyword evidence="5 6" id="KW-0472">Membrane</keyword>
<evidence type="ECO:0000256" key="2">
    <source>
        <dbReference type="ARBA" id="ARBA00022475"/>
    </source>
</evidence>
<evidence type="ECO:0000256" key="1">
    <source>
        <dbReference type="ARBA" id="ARBA00004651"/>
    </source>
</evidence>
<evidence type="ECO:0000313" key="8">
    <source>
        <dbReference type="EMBL" id="OLP51426.1"/>
    </source>
</evidence>
<organism evidence="8 9">
    <name type="scientific">Allorhizobium taibaishanense</name>
    <dbReference type="NCBI Taxonomy" id="887144"/>
    <lineage>
        <taxon>Bacteria</taxon>
        <taxon>Pseudomonadati</taxon>
        <taxon>Pseudomonadota</taxon>
        <taxon>Alphaproteobacteria</taxon>
        <taxon>Hyphomicrobiales</taxon>
        <taxon>Rhizobiaceae</taxon>
        <taxon>Rhizobium/Agrobacterium group</taxon>
        <taxon>Allorhizobium</taxon>
    </lineage>
</organism>
<evidence type="ECO:0000256" key="6">
    <source>
        <dbReference type="SAM" id="Phobius"/>
    </source>
</evidence>
<evidence type="ECO:0000256" key="4">
    <source>
        <dbReference type="ARBA" id="ARBA00022989"/>
    </source>
</evidence>
<reference evidence="7 10" key="2">
    <citation type="submission" date="2020-08" db="EMBL/GenBank/DDBJ databases">
        <title>Genomic Encyclopedia of Type Strains, Phase IV (KMG-IV): sequencing the most valuable type-strain genomes for metagenomic binning, comparative biology and taxonomic classification.</title>
        <authorList>
            <person name="Goeker M."/>
        </authorList>
    </citation>
    <scope>NUCLEOTIDE SEQUENCE [LARGE SCALE GENOMIC DNA]</scope>
    <source>
        <strain evidence="7 10">DSM 100021</strain>
    </source>
</reference>
<keyword evidence="3 6" id="KW-0812">Transmembrane</keyword>
<dbReference type="GO" id="GO:0005886">
    <property type="term" value="C:plasma membrane"/>
    <property type="evidence" value="ECO:0007669"/>
    <property type="project" value="UniProtKB-SubCell"/>
</dbReference>
<comment type="caution">
    <text evidence="8">The sequence shown here is derived from an EMBL/GenBank/DDBJ whole genome shotgun (WGS) entry which is preliminary data.</text>
</comment>
<dbReference type="GO" id="GO:0015171">
    <property type="term" value="F:amino acid transmembrane transporter activity"/>
    <property type="evidence" value="ECO:0007669"/>
    <property type="project" value="TreeGrafter"/>
</dbReference>
<evidence type="ECO:0000256" key="5">
    <source>
        <dbReference type="ARBA" id="ARBA00023136"/>
    </source>
</evidence>